<dbReference type="InterPro" id="IPR001412">
    <property type="entry name" value="aa-tRNA-synth_I_CS"/>
</dbReference>
<dbReference type="KEGG" id="slr:L21SP2_2855"/>
<dbReference type="InterPro" id="IPR042078">
    <property type="entry name" value="Lys-tRNA-ligase_SC_fold"/>
</dbReference>
<keyword evidence="4 10" id="KW-0436">Ligase</keyword>
<comment type="catalytic activity">
    <reaction evidence="9 10">
        <text>tRNA(Lys) + L-lysine + ATP = L-lysyl-tRNA(Lys) + AMP + diphosphate</text>
        <dbReference type="Rhea" id="RHEA:20792"/>
        <dbReference type="Rhea" id="RHEA-COMP:9696"/>
        <dbReference type="Rhea" id="RHEA-COMP:9697"/>
        <dbReference type="ChEBI" id="CHEBI:30616"/>
        <dbReference type="ChEBI" id="CHEBI:32551"/>
        <dbReference type="ChEBI" id="CHEBI:33019"/>
        <dbReference type="ChEBI" id="CHEBI:78442"/>
        <dbReference type="ChEBI" id="CHEBI:78529"/>
        <dbReference type="ChEBI" id="CHEBI:456215"/>
        <dbReference type="EC" id="6.1.1.6"/>
    </reaction>
</comment>
<dbReference type="Gene3D" id="3.40.50.620">
    <property type="entry name" value="HUPs"/>
    <property type="match status" value="2"/>
</dbReference>
<dbReference type="NCBIfam" id="TIGR00467">
    <property type="entry name" value="lysS_arch"/>
    <property type="match status" value="1"/>
</dbReference>
<evidence type="ECO:0000256" key="7">
    <source>
        <dbReference type="ARBA" id="ARBA00022917"/>
    </source>
</evidence>
<dbReference type="Proteomes" id="UP000018680">
    <property type="component" value="Chromosome"/>
</dbReference>
<dbReference type="Pfam" id="PF01921">
    <property type="entry name" value="tRNA-synt_1f"/>
    <property type="match status" value="1"/>
</dbReference>
<dbReference type="STRING" id="1307761.L21SP2_2855"/>
<dbReference type="SUPFAM" id="SSF48163">
    <property type="entry name" value="An anticodon-binding domain of class I aminoacyl-tRNA synthetases"/>
    <property type="match status" value="1"/>
</dbReference>
<dbReference type="Gene3D" id="6.10.20.10">
    <property type="entry name" value="Lysine tRNA ligase, stem contact fold domain"/>
    <property type="match status" value="1"/>
</dbReference>
<accession>V5WKC2</accession>
<dbReference type="OrthoDB" id="9803151at2"/>
<organism evidence="11 12">
    <name type="scientific">Salinispira pacifica</name>
    <dbReference type="NCBI Taxonomy" id="1307761"/>
    <lineage>
        <taxon>Bacteria</taxon>
        <taxon>Pseudomonadati</taxon>
        <taxon>Spirochaetota</taxon>
        <taxon>Spirochaetia</taxon>
        <taxon>Spirochaetales</taxon>
        <taxon>Spirochaetaceae</taxon>
        <taxon>Salinispira</taxon>
    </lineage>
</organism>
<evidence type="ECO:0000256" key="6">
    <source>
        <dbReference type="ARBA" id="ARBA00022840"/>
    </source>
</evidence>
<dbReference type="GO" id="GO:0005737">
    <property type="term" value="C:cytoplasm"/>
    <property type="evidence" value="ECO:0007669"/>
    <property type="project" value="UniProtKB-SubCell"/>
</dbReference>
<keyword evidence="6 10" id="KW-0067">ATP-binding</keyword>
<dbReference type="GO" id="GO:0006430">
    <property type="term" value="P:lysyl-tRNA aminoacylation"/>
    <property type="evidence" value="ECO:0007669"/>
    <property type="project" value="UniProtKB-UniRule"/>
</dbReference>
<comment type="similarity">
    <text evidence="2 10">Belongs to the class-I aminoacyl-tRNA synthetase family.</text>
</comment>
<dbReference type="GO" id="GO:0005524">
    <property type="term" value="F:ATP binding"/>
    <property type="evidence" value="ECO:0007669"/>
    <property type="project" value="UniProtKB-UniRule"/>
</dbReference>
<evidence type="ECO:0000256" key="8">
    <source>
        <dbReference type="ARBA" id="ARBA00023146"/>
    </source>
</evidence>
<dbReference type="RefSeq" id="WP_024269100.1">
    <property type="nucleotide sequence ID" value="NC_023035.1"/>
</dbReference>
<keyword evidence="5 10" id="KW-0547">Nucleotide-binding</keyword>
<dbReference type="PANTHER" id="PTHR37940:SF1">
    <property type="entry name" value="LYSINE--TRNA LIGASE"/>
    <property type="match status" value="1"/>
</dbReference>
<name>V5WKC2_9SPIO</name>
<dbReference type="HAMAP" id="MF_00177">
    <property type="entry name" value="Lys_tRNA_synth_class1"/>
    <property type="match status" value="1"/>
</dbReference>
<dbReference type="InterPro" id="IPR008925">
    <property type="entry name" value="aa_tRNA-synth_I_cd-bd_sf"/>
</dbReference>
<dbReference type="eggNOG" id="COG1384">
    <property type="taxonomic scope" value="Bacteria"/>
</dbReference>
<keyword evidence="7 10" id="KW-0648">Protein biosynthesis</keyword>
<evidence type="ECO:0000313" key="11">
    <source>
        <dbReference type="EMBL" id="AHC16203.1"/>
    </source>
</evidence>
<keyword evidence="12" id="KW-1185">Reference proteome</keyword>
<dbReference type="Gene3D" id="1.10.10.350">
    <property type="match status" value="1"/>
</dbReference>
<dbReference type="GO" id="GO:0004824">
    <property type="term" value="F:lysine-tRNA ligase activity"/>
    <property type="evidence" value="ECO:0007669"/>
    <property type="project" value="UniProtKB-UniRule"/>
</dbReference>
<evidence type="ECO:0000256" key="1">
    <source>
        <dbReference type="ARBA" id="ARBA00004496"/>
    </source>
</evidence>
<evidence type="ECO:0000256" key="4">
    <source>
        <dbReference type="ARBA" id="ARBA00022598"/>
    </source>
</evidence>
<dbReference type="SUPFAM" id="SSF52374">
    <property type="entry name" value="Nucleotidylyl transferase"/>
    <property type="match status" value="1"/>
</dbReference>
<dbReference type="PANTHER" id="PTHR37940">
    <property type="entry name" value="LYSINE--TRNA LIGASE"/>
    <property type="match status" value="1"/>
</dbReference>
<dbReference type="HOGENOM" id="CLU_025562_1_0_12"/>
<dbReference type="EMBL" id="CP006939">
    <property type="protein sequence ID" value="AHC16203.1"/>
    <property type="molecule type" value="Genomic_DNA"/>
</dbReference>
<feature type="short sequence motif" description="'HIGH' region" evidence="10">
    <location>
        <begin position="42"/>
        <end position="50"/>
    </location>
</feature>
<dbReference type="InterPro" id="IPR002904">
    <property type="entry name" value="Lys-tRNA-ligase"/>
</dbReference>
<comment type="subcellular location">
    <subcellularLocation>
        <location evidence="1 10">Cytoplasm</location>
    </subcellularLocation>
</comment>
<dbReference type="PATRIC" id="fig|1307761.3.peg.2845"/>
<keyword evidence="8 10" id="KW-0030">Aminoacyl-tRNA synthetase</keyword>
<evidence type="ECO:0000256" key="10">
    <source>
        <dbReference type="HAMAP-Rule" id="MF_00177"/>
    </source>
</evidence>
<dbReference type="PROSITE" id="PS00178">
    <property type="entry name" value="AA_TRNA_LIGASE_I"/>
    <property type="match status" value="1"/>
</dbReference>
<evidence type="ECO:0000256" key="2">
    <source>
        <dbReference type="ARBA" id="ARBA00005594"/>
    </source>
</evidence>
<evidence type="ECO:0000256" key="3">
    <source>
        <dbReference type="ARBA" id="ARBA00022490"/>
    </source>
</evidence>
<sequence>MAKFHENLSHWADQNAQRITGSRKNEDGSPREQYTCASGITPSGTVHIGNFREIITVDLVHRALLDRGVNSRFIYSWDDYDVFRKIPKNMPRQEELEKYLRWPIVDAPDPWAKESSYARAMETAVESVLPKLGIRPDYIYQAEKYRHSDYAEGIRKALEHRREIMDILNEHRTTPLADDWWPVSVFSSFTHKDTTRVLSWDGEWSIRYLCEESGKEETLDLRTSSNVKLPWRIDWPMRWNYEHVDFEPAGKEHHSAGGSFDTAKRISKAVYDFDAPVSFKYDFISIKGQGGKISSSLGNVVSIEDVLKVYQPEIVRYLFAGTRPNAEFSISFDLDVIKIYEDYDRCERIYFGEEEANEKRQAKEGRIYELSQLDPRAVSRKESRREGKGGLLQIPFRHLCNLLLIHNGDIETAVQAFPGIQEAVSDGRMSEEDLQDALVRAQCAWNWIQEYAPEDFRFSVNPGGERVLELDDSQTSGVSALVALLEKGIGGLEDKELQDEIYSIARTAGIEPKDFFTLLYRLVISKEKGPRLAGFLKTLGEDRVLSILRPYTAS</sequence>
<dbReference type="GO" id="GO:0000049">
    <property type="term" value="F:tRNA binding"/>
    <property type="evidence" value="ECO:0007669"/>
    <property type="project" value="InterPro"/>
</dbReference>
<proteinExistence type="inferred from homology"/>
<feature type="short sequence motif" description="'KMSKS' region" evidence="10">
    <location>
        <begin position="292"/>
        <end position="296"/>
    </location>
</feature>
<protein>
    <recommendedName>
        <fullName evidence="10">Lysine--tRNA ligase</fullName>
        <ecNumber evidence="10">6.1.1.6</ecNumber>
    </recommendedName>
    <alternativeName>
        <fullName evidence="10">Lysyl-tRNA synthetase</fullName>
        <shortName evidence="10">LysRS</shortName>
    </alternativeName>
</protein>
<dbReference type="InterPro" id="IPR020751">
    <property type="entry name" value="aa-tRNA-synth_I_codon-bd_sub2"/>
</dbReference>
<dbReference type="EC" id="6.1.1.6" evidence="10"/>
<evidence type="ECO:0000313" key="12">
    <source>
        <dbReference type="Proteomes" id="UP000018680"/>
    </source>
</evidence>
<comment type="caution">
    <text evidence="10">Lacks conserved residue(s) required for the propagation of feature annotation.</text>
</comment>
<dbReference type="AlphaFoldDB" id="V5WKC2"/>
<gene>
    <name evidence="10" type="primary">lysS</name>
    <name evidence="11" type="ORF">L21SP2_2855</name>
</gene>
<dbReference type="InterPro" id="IPR014729">
    <property type="entry name" value="Rossmann-like_a/b/a_fold"/>
</dbReference>
<reference evidence="11 12" key="1">
    <citation type="journal article" date="2015" name="Stand. Genomic Sci.">
        <title>Complete genome sequence and description of Salinispira pacifica gen. nov., sp. nov., a novel spirochaete isolated form a hypersaline microbial mat.</title>
        <authorList>
            <person name="Ben Hania W."/>
            <person name="Joseph M."/>
            <person name="Schumann P."/>
            <person name="Bunk B."/>
            <person name="Fiebig A."/>
            <person name="Sproer C."/>
            <person name="Klenk H.P."/>
            <person name="Fardeau M.L."/>
            <person name="Spring S."/>
        </authorList>
    </citation>
    <scope>NUCLEOTIDE SEQUENCE [LARGE SCALE GENOMIC DNA]</scope>
    <source>
        <strain evidence="11 12">L21-RPul-D2</strain>
    </source>
</reference>
<evidence type="ECO:0000256" key="5">
    <source>
        <dbReference type="ARBA" id="ARBA00022741"/>
    </source>
</evidence>
<keyword evidence="3 10" id="KW-0963">Cytoplasm</keyword>
<evidence type="ECO:0000256" key="9">
    <source>
        <dbReference type="ARBA" id="ARBA00048573"/>
    </source>
</evidence>
<dbReference type="Gene3D" id="1.10.10.770">
    <property type="match status" value="1"/>
</dbReference>